<feature type="region of interest" description="Disordered" evidence="4">
    <location>
        <begin position="29"/>
        <end position="54"/>
    </location>
</feature>
<evidence type="ECO:0000256" key="4">
    <source>
        <dbReference type="SAM" id="MobiDB-lite"/>
    </source>
</evidence>
<dbReference type="Gene3D" id="3.30.1360.120">
    <property type="entry name" value="Probable tRNA modification gtpase trme, domain 1"/>
    <property type="match status" value="2"/>
</dbReference>
<comment type="subcellular location">
    <subcellularLocation>
        <location evidence="1">Mitochondrion</location>
    </subcellularLocation>
</comment>
<comment type="caution">
    <text evidence="6">The sequence shown here is derived from an EMBL/GenBank/DDBJ whole genome shotgun (WGS) entry which is preliminary data.</text>
</comment>
<dbReference type="Proteomes" id="UP000815325">
    <property type="component" value="Unassembled WGS sequence"/>
</dbReference>
<name>A0ABQ7GTA7_DUNSA</name>
<evidence type="ECO:0000259" key="5">
    <source>
        <dbReference type="Pfam" id="PF25455"/>
    </source>
</evidence>
<keyword evidence="7" id="KW-1185">Reference proteome</keyword>
<dbReference type="PANTHER" id="PTHR22602">
    <property type="entry name" value="TRANSFERASE CAF17, MITOCHONDRIAL-RELATED"/>
    <property type="match status" value="1"/>
</dbReference>
<keyword evidence="2" id="KW-0809">Transit peptide</keyword>
<dbReference type="InterPro" id="IPR057460">
    <property type="entry name" value="CAF17_C"/>
</dbReference>
<evidence type="ECO:0000313" key="6">
    <source>
        <dbReference type="EMBL" id="KAF5837848.1"/>
    </source>
</evidence>
<evidence type="ECO:0000256" key="2">
    <source>
        <dbReference type="ARBA" id="ARBA00022946"/>
    </source>
</evidence>
<protein>
    <recommendedName>
        <fullName evidence="5">CAF17 C-terminal domain-containing protein</fullName>
    </recommendedName>
</protein>
<dbReference type="InterPro" id="IPR017703">
    <property type="entry name" value="YgfZ/GCV_T_CS"/>
</dbReference>
<sequence length="366" mass="39943">MQMQQHFSRPTKRLVQQALGGWRRGFSEAAEREATPVQHESSNGTQHHTTSLSSNRAVIRIEGDQGPQFLQGMVSNDVHAIGDPGSSPIYTAMQNPKGKLLHDPILYLERGGSPLSILMEVDVNGKQHALQWLTRYKLRRPISVTDVSEQFSVWVAFGPGAPSTPIPEPQAVGGAWHLDPRLPGLLGLRTLLPAGHKPGSGLQGAAPSAEAAYRAWRYMHGVPEGEAEMPADKSEPLLFNLDALHGVSFSKGCYIGQEKNSFTHYRGVIRRRCMPFKVLIEETGIPRADEDVVVEGSGERVGTIRGTAVGGFGLVSIKLKPALQAEVGERALVCKDSGARIQTYRPQWWPPEWGREEEEGAAPASS</sequence>
<keyword evidence="3" id="KW-0496">Mitochondrion</keyword>
<gene>
    <name evidence="6" type="ORF">DUNSADRAFT_3811</name>
</gene>
<dbReference type="InterPro" id="IPR045179">
    <property type="entry name" value="YgfZ/GcvT"/>
</dbReference>
<evidence type="ECO:0000256" key="1">
    <source>
        <dbReference type="ARBA" id="ARBA00004173"/>
    </source>
</evidence>
<accession>A0ABQ7GTA7</accession>
<organism evidence="6 7">
    <name type="scientific">Dunaliella salina</name>
    <name type="common">Green alga</name>
    <name type="synonym">Protococcus salinus</name>
    <dbReference type="NCBI Taxonomy" id="3046"/>
    <lineage>
        <taxon>Eukaryota</taxon>
        <taxon>Viridiplantae</taxon>
        <taxon>Chlorophyta</taxon>
        <taxon>core chlorophytes</taxon>
        <taxon>Chlorophyceae</taxon>
        <taxon>CS clade</taxon>
        <taxon>Chlamydomonadales</taxon>
        <taxon>Dunaliellaceae</taxon>
        <taxon>Dunaliella</taxon>
    </lineage>
</organism>
<dbReference type="Pfam" id="PF25455">
    <property type="entry name" value="Beta-barrel_CAF17_C"/>
    <property type="match status" value="1"/>
</dbReference>
<feature type="compositionally biased region" description="Polar residues" evidence="4">
    <location>
        <begin position="38"/>
        <end position="54"/>
    </location>
</feature>
<evidence type="ECO:0000256" key="3">
    <source>
        <dbReference type="ARBA" id="ARBA00023128"/>
    </source>
</evidence>
<dbReference type="SUPFAM" id="SSF103025">
    <property type="entry name" value="Folate-binding domain"/>
    <property type="match status" value="1"/>
</dbReference>
<proteinExistence type="predicted"/>
<dbReference type="NCBIfam" id="TIGR03317">
    <property type="entry name" value="ygfZ_signature"/>
    <property type="match status" value="1"/>
</dbReference>
<evidence type="ECO:0000313" key="7">
    <source>
        <dbReference type="Proteomes" id="UP000815325"/>
    </source>
</evidence>
<dbReference type="InterPro" id="IPR027266">
    <property type="entry name" value="TrmE/GcvT-like"/>
</dbReference>
<reference evidence="6" key="1">
    <citation type="submission" date="2017-08" db="EMBL/GenBank/DDBJ databases">
        <authorList>
            <person name="Polle J.E."/>
            <person name="Barry K."/>
            <person name="Cushman J."/>
            <person name="Schmutz J."/>
            <person name="Tran D."/>
            <person name="Hathwaick L.T."/>
            <person name="Yim W.C."/>
            <person name="Jenkins J."/>
            <person name="Mckie-Krisberg Z.M."/>
            <person name="Prochnik S."/>
            <person name="Lindquist E."/>
            <person name="Dockter R.B."/>
            <person name="Adam C."/>
            <person name="Molina H."/>
            <person name="Bunkerborg J."/>
            <person name="Jin E."/>
            <person name="Buchheim M."/>
            <person name="Magnuson J."/>
        </authorList>
    </citation>
    <scope>NUCLEOTIDE SEQUENCE</scope>
    <source>
        <strain evidence="6">CCAP 19/18</strain>
    </source>
</reference>
<feature type="domain" description="CAF17 C-terminal" evidence="5">
    <location>
        <begin position="270"/>
        <end position="350"/>
    </location>
</feature>
<dbReference type="PANTHER" id="PTHR22602:SF0">
    <property type="entry name" value="TRANSFERASE CAF17, MITOCHONDRIAL-RELATED"/>
    <property type="match status" value="1"/>
</dbReference>
<dbReference type="EMBL" id="MU069601">
    <property type="protein sequence ID" value="KAF5837848.1"/>
    <property type="molecule type" value="Genomic_DNA"/>
</dbReference>